<dbReference type="Pfam" id="PF01467">
    <property type="entry name" value="CTP_transf_like"/>
    <property type="match status" value="1"/>
</dbReference>
<organism evidence="6 8">
    <name type="scientific">Methanosphaera cuniculi</name>
    <dbReference type="NCBI Taxonomy" id="1077256"/>
    <lineage>
        <taxon>Archaea</taxon>
        <taxon>Methanobacteriati</taxon>
        <taxon>Methanobacteriota</taxon>
        <taxon>Methanomada group</taxon>
        <taxon>Methanobacteria</taxon>
        <taxon>Methanobacteriales</taxon>
        <taxon>Methanobacteriaceae</taxon>
        <taxon>Methanosphaera</taxon>
    </lineage>
</organism>
<reference evidence="7 9" key="1">
    <citation type="submission" date="2016-04" db="EMBL/GenBank/DDBJ databases">
        <title>Genome sequence of Methanosphaera cuniculi DSM 4103.</title>
        <authorList>
            <person name="Poehlein A."/>
            <person name="Seedorf H."/>
            <person name="Daniel R."/>
        </authorList>
    </citation>
    <scope>NUCLEOTIDE SEQUENCE [LARGE SCALE GENOMIC DNA]</scope>
    <source>
        <strain evidence="7 9">DSM 4103</strain>
    </source>
</reference>
<keyword evidence="2 7" id="KW-0548">Nucleotidyltransferase</keyword>
<dbReference type="Proteomes" id="UP000217528">
    <property type="component" value="Unassembled WGS sequence"/>
</dbReference>
<dbReference type="OrthoDB" id="1912at2157"/>
<evidence type="ECO:0000256" key="4">
    <source>
        <dbReference type="ARBA" id="ARBA00022840"/>
    </source>
</evidence>
<sequence>MASGTFDILHPGHVFYLDEARKLGGENAKLMVVIATDKTVYKHKRIPIVDENQRAEMVSSIKGVDEVFIGDEEDPFKIVKTQKPDIIAIGPDQNFNPQNLEEKLKNMGLDIKVVKIKSYKTFELDSTCKIIQKIKKTHFHKKVFDDCEL</sequence>
<name>A0A2A2HF17_9EURY</name>
<dbReference type="GO" id="GO:0005524">
    <property type="term" value="F:ATP binding"/>
    <property type="evidence" value="ECO:0007669"/>
    <property type="project" value="UniProtKB-KW"/>
</dbReference>
<dbReference type="Proteomes" id="UP000246004">
    <property type="component" value="Unassembled WGS sequence"/>
</dbReference>
<dbReference type="PANTHER" id="PTHR43793:SF1">
    <property type="entry name" value="FAD SYNTHASE"/>
    <property type="match status" value="1"/>
</dbReference>
<dbReference type="EMBL" id="LMVN01000006">
    <property type="protein sequence ID" value="PAV07864.1"/>
    <property type="molecule type" value="Genomic_DNA"/>
</dbReference>
<dbReference type="EC" id="2.7.7.70" evidence="7"/>
<keyword evidence="3" id="KW-0547">Nucleotide-binding</keyword>
<dbReference type="PANTHER" id="PTHR43793">
    <property type="entry name" value="FAD SYNTHASE"/>
    <property type="match status" value="1"/>
</dbReference>
<evidence type="ECO:0000256" key="3">
    <source>
        <dbReference type="ARBA" id="ARBA00022741"/>
    </source>
</evidence>
<reference evidence="6 8" key="2">
    <citation type="journal article" date="2017" name="BMC Genomics">
        <title>Genomic analysis of methanogenic archaea reveals a shift towards energy conservation.</title>
        <authorList>
            <person name="Gilmore S.P."/>
            <person name="Henske J.K."/>
            <person name="Sexton J.A."/>
            <person name="Solomon K.V."/>
            <person name="Seppala S."/>
            <person name="Yoo J.I."/>
            <person name="Huyett L.M."/>
            <person name="Pressman A."/>
            <person name="Cogan J.Z."/>
            <person name="Kivenson V."/>
            <person name="Peng X."/>
            <person name="Tan Y."/>
            <person name="Valentine D.L."/>
            <person name="O'Malley M.A."/>
        </authorList>
    </citation>
    <scope>NUCLEOTIDE SEQUENCE [LARGE SCALE GENOMIC DNA]</scope>
    <source>
        <strain evidence="6 8">1R-7</strain>
    </source>
</reference>
<gene>
    <name evidence="6" type="ORF">ASJ82_06650</name>
    <name evidence="7" type="ORF">MSCUN_14330</name>
</gene>
<evidence type="ECO:0000313" key="7">
    <source>
        <dbReference type="EMBL" id="PWL07680.1"/>
    </source>
</evidence>
<protein>
    <submittedName>
        <fullName evidence="7">D-beta-D-heptose 1-phosphate adenylyltransferase</fullName>
        <ecNumber evidence="7">2.7.7.70</ecNumber>
    </submittedName>
    <submittedName>
        <fullName evidence="6">FAD synthase</fullName>
    </submittedName>
</protein>
<evidence type="ECO:0000313" key="8">
    <source>
        <dbReference type="Proteomes" id="UP000217528"/>
    </source>
</evidence>
<dbReference type="RefSeq" id="WP_095608211.1">
    <property type="nucleotide sequence ID" value="NZ_LMVN01000006.1"/>
</dbReference>
<evidence type="ECO:0000259" key="5">
    <source>
        <dbReference type="Pfam" id="PF01467"/>
    </source>
</evidence>
<comment type="caution">
    <text evidence="6">The sequence shown here is derived from an EMBL/GenBank/DDBJ whole genome shotgun (WGS) entry which is preliminary data.</text>
</comment>
<dbReference type="NCBIfam" id="TIGR00125">
    <property type="entry name" value="cyt_tran_rel"/>
    <property type="match status" value="1"/>
</dbReference>
<feature type="domain" description="Cytidyltransferase-like" evidence="5">
    <location>
        <begin position="2"/>
        <end position="132"/>
    </location>
</feature>
<dbReference type="InterPro" id="IPR014729">
    <property type="entry name" value="Rossmann-like_a/b/a_fold"/>
</dbReference>
<accession>A0A2A2HF17</accession>
<dbReference type="InterPro" id="IPR050385">
    <property type="entry name" value="Archaeal_FAD_synthase"/>
</dbReference>
<keyword evidence="8" id="KW-1185">Reference proteome</keyword>
<keyword evidence="4" id="KW-0067">ATP-binding</keyword>
<evidence type="ECO:0000313" key="6">
    <source>
        <dbReference type="EMBL" id="PAV07864.1"/>
    </source>
</evidence>
<dbReference type="InterPro" id="IPR004821">
    <property type="entry name" value="Cyt_trans-like"/>
</dbReference>
<keyword evidence="1 7" id="KW-0808">Transferase</keyword>
<evidence type="ECO:0000256" key="1">
    <source>
        <dbReference type="ARBA" id="ARBA00022679"/>
    </source>
</evidence>
<dbReference type="AlphaFoldDB" id="A0A2A2HF17"/>
<proteinExistence type="predicted"/>
<evidence type="ECO:0000313" key="9">
    <source>
        <dbReference type="Proteomes" id="UP000246004"/>
    </source>
</evidence>
<dbReference type="SUPFAM" id="SSF52374">
    <property type="entry name" value="Nucleotidylyl transferase"/>
    <property type="match status" value="1"/>
</dbReference>
<dbReference type="GO" id="GO:0016779">
    <property type="term" value="F:nucleotidyltransferase activity"/>
    <property type="evidence" value="ECO:0007669"/>
    <property type="project" value="UniProtKB-KW"/>
</dbReference>
<dbReference type="Gene3D" id="3.40.50.620">
    <property type="entry name" value="HUPs"/>
    <property type="match status" value="1"/>
</dbReference>
<evidence type="ECO:0000256" key="2">
    <source>
        <dbReference type="ARBA" id="ARBA00022695"/>
    </source>
</evidence>
<dbReference type="EMBL" id="LWMS01000045">
    <property type="protein sequence ID" value="PWL07680.1"/>
    <property type="molecule type" value="Genomic_DNA"/>
</dbReference>